<dbReference type="EMBL" id="BMLY01000001">
    <property type="protein sequence ID" value="GGP24789.1"/>
    <property type="molecule type" value="Genomic_DNA"/>
</dbReference>
<feature type="transmembrane region" description="Helical" evidence="1">
    <location>
        <begin position="207"/>
        <end position="228"/>
    </location>
</feature>
<comment type="caution">
    <text evidence="2">The sequence shown here is derived from an EMBL/GenBank/DDBJ whole genome shotgun (WGS) entry which is preliminary data.</text>
</comment>
<evidence type="ECO:0000256" key="1">
    <source>
        <dbReference type="SAM" id="Phobius"/>
    </source>
</evidence>
<name>A0ABQ2PHN9_9NEIS</name>
<organism evidence="2 3">
    <name type="scientific">Silvimonas amylolytica</name>
    <dbReference type="NCBI Taxonomy" id="449663"/>
    <lineage>
        <taxon>Bacteria</taxon>
        <taxon>Pseudomonadati</taxon>
        <taxon>Pseudomonadota</taxon>
        <taxon>Betaproteobacteria</taxon>
        <taxon>Neisseriales</taxon>
        <taxon>Chitinibacteraceae</taxon>
        <taxon>Silvimonas</taxon>
    </lineage>
</organism>
<protein>
    <submittedName>
        <fullName evidence="2">Membrane protein</fullName>
    </submittedName>
</protein>
<dbReference type="Proteomes" id="UP000621859">
    <property type="component" value="Unassembled WGS sequence"/>
</dbReference>
<evidence type="ECO:0000313" key="3">
    <source>
        <dbReference type="Proteomes" id="UP000621859"/>
    </source>
</evidence>
<accession>A0ABQ2PHN9</accession>
<proteinExistence type="predicted"/>
<keyword evidence="1" id="KW-1133">Transmembrane helix</keyword>
<feature type="transmembrane region" description="Helical" evidence="1">
    <location>
        <begin position="22"/>
        <end position="40"/>
    </location>
</feature>
<dbReference type="Pfam" id="PF07077">
    <property type="entry name" value="DUF1345"/>
    <property type="match status" value="1"/>
</dbReference>
<keyword evidence="1" id="KW-0472">Membrane</keyword>
<evidence type="ECO:0000313" key="2">
    <source>
        <dbReference type="EMBL" id="GGP24789.1"/>
    </source>
</evidence>
<feature type="transmembrane region" description="Helical" evidence="1">
    <location>
        <begin position="125"/>
        <end position="147"/>
    </location>
</feature>
<feature type="transmembrane region" description="Helical" evidence="1">
    <location>
        <begin position="46"/>
        <end position="69"/>
    </location>
</feature>
<dbReference type="RefSeq" id="WP_229678711.1">
    <property type="nucleotide sequence ID" value="NZ_BMLY01000001.1"/>
</dbReference>
<dbReference type="InterPro" id="IPR009781">
    <property type="entry name" value="DUF1345"/>
</dbReference>
<keyword evidence="1" id="KW-0812">Transmembrane</keyword>
<reference evidence="3" key="1">
    <citation type="journal article" date="2019" name="Int. J. Syst. Evol. Microbiol.">
        <title>The Global Catalogue of Microorganisms (GCM) 10K type strain sequencing project: providing services to taxonomists for standard genome sequencing and annotation.</title>
        <authorList>
            <consortium name="The Broad Institute Genomics Platform"/>
            <consortium name="The Broad Institute Genome Sequencing Center for Infectious Disease"/>
            <person name="Wu L."/>
            <person name="Ma J."/>
        </authorList>
    </citation>
    <scope>NUCLEOTIDE SEQUENCE [LARGE SCALE GENOMIC DNA]</scope>
    <source>
        <strain evidence="3">CGMCC 1.8860</strain>
    </source>
</reference>
<feature type="transmembrane region" description="Helical" evidence="1">
    <location>
        <begin position="90"/>
        <end position="113"/>
    </location>
</feature>
<gene>
    <name evidence="2" type="ORF">GCM10010971_06080</name>
</gene>
<sequence>MSIADHYNGETRMYRLPGLMTARPRLTVALVIGVICFFALPLHGSLAGRALTCWNITVWVYLITVWWLLVRARPDQIRQIAKAQDENAEIVLALVCTACVVSLATILVELASAKGTSGLHQLAHISFTAITLVGAWLMLPTSFAIHYAHQFYTSQGKCKPLLFPDKPEEPVYWDFLYFSFTIAVACQTADVAVGDSSTRKIVLAQSVLAFVFNLSVLGLSINVAAGLLS</sequence>
<keyword evidence="3" id="KW-1185">Reference proteome</keyword>